<dbReference type="AlphaFoldDB" id="A0A1Q9EAZ3"/>
<accession>A0A1Q9EAZ3</accession>
<sequence length="948" mass="105667">MARWIMLSAICLLLVPLPATSRMNSCGPITRSYGDSLRLGSITSAGRHTLGTFRNASAMTHRNARFRVWEERHDAKDSVNSACRKHDYGFRLPSLVEPEETVVLSIHLGHDTHLVLGIGGEIQCILELERYFGKRYYMIMGYGNPMHSPANRGYRVEWLQALGVLRDRCECPGRSKCPTEVDYAVVVDAPGMLDMPDLVEQVFKVKEWRYIHHHDGHALFGHIASPFSRSLVVSYDGGGEDGVYVAYYGEGNNIHRIGRLDANFANAYHSLTLLMTEIYPEGKTVLKWLCERLETEPKTPWFPYRVARPSYNLSGHLVPWSPGPLAPWSPRSLVPCSAAHFAKDFYNQEVQVAQQPCEVQVSLAERLLNTFLPLPATPPMFAQHFGLSWLDFSEEEIQLLLARSQELPGFDGAIEDACAAAMDVVGLCPFPLAATDEDLAERMRQSDGELFWASPECWLMLGTSHASRGAEPSKDKVYFHFLLECQNGNDCGPRSIKSSPEQIHIPTTNFGMLITLDQADTVRDFWGHVFLAGSPIRNKGFEGRPLFVFAGASRLVHHEQFISALIYAVVKCILLSIASSVGHSTELRFIQRPLQAKVPNIISNHLFSCSFAALPRVPQQLQALLIRRMSQNKRQQGWDLPGLASYLCKTYFFHLSPEDARSQYQLTDPILTEDGRVLCASWWASYVRLQPGSASGTQPVKSMHANGRRSALVASLELQAESPESAELRLADAGKVMGYAAFSRNAENPRVQRGVAKLMSKMLGGASFDPDARNESFSWKGFVPRELVELACESLQNQHDIAAELQRQWEERSRSLIQDLLERLTPHHKVEGVVMMGGCALNVQANQYIHDWLENSSEYKDVGVYIPPAPSDCGVAVGGMYSVTPPVLPQKLQYLGFRLWDEETLEVEAKKRGAQQLEALGGVRHLAELLAGAGQKPASEGFSGFLQV</sequence>
<feature type="domain" description="Carbamoyltransferase" evidence="2">
    <location>
        <begin position="794"/>
        <end position="878"/>
    </location>
</feature>
<dbReference type="GO" id="GO:0003824">
    <property type="term" value="F:catalytic activity"/>
    <property type="evidence" value="ECO:0007669"/>
    <property type="project" value="InterPro"/>
</dbReference>
<keyword evidence="4" id="KW-1185">Reference proteome</keyword>
<dbReference type="Gene3D" id="3.30.420.40">
    <property type="match status" value="2"/>
</dbReference>
<dbReference type="EMBL" id="LSRX01000207">
    <property type="protein sequence ID" value="OLQ04577.1"/>
    <property type="molecule type" value="Genomic_DNA"/>
</dbReference>
<feature type="chain" id="PRO_5010279694" description="Carbamoyltransferase domain-containing protein" evidence="1">
    <location>
        <begin position="22"/>
        <end position="948"/>
    </location>
</feature>
<dbReference type="OrthoDB" id="10295706at2759"/>
<proteinExistence type="predicted"/>
<dbReference type="Pfam" id="PF02543">
    <property type="entry name" value="Carbam_trans_N"/>
    <property type="match status" value="1"/>
</dbReference>
<reference evidence="3 4" key="1">
    <citation type="submission" date="2016-02" db="EMBL/GenBank/DDBJ databases">
        <title>Genome analysis of coral dinoflagellate symbionts highlights evolutionary adaptations to a symbiotic lifestyle.</title>
        <authorList>
            <person name="Aranda M."/>
            <person name="Li Y."/>
            <person name="Liew Y.J."/>
            <person name="Baumgarten S."/>
            <person name="Simakov O."/>
            <person name="Wilson M."/>
            <person name="Piel J."/>
            <person name="Ashoor H."/>
            <person name="Bougouffa S."/>
            <person name="Bajic V.B."/>
            <person name="Ryu T."/>
            <person name="Ravasi T."/>
            <person name="Bayer T."/>
            <person name="Micklem G."/>
            <person name="Kim H."/>
            <person name="Bhak J."/>
            <person name="Lajeunesse T.C."/>
            <person name="Voolstra C.R."/>
        </authorList>
    </citation>
    <scope>NUCLEOTIDE SEQUENCE [LARGE SCALE GENOMIC DNA]</scope>
    <source>
        <strain evidence="3 4">CCMP2467</strain>
    </source>
</reference>
<gene>
    <name evidence="3" type="ORF">AK812_SmicGene12341</name>
</gene>
<keyword evidence="1" id="KW-0732">Signal</keyword>
<comment type="caution">
    <text evidence="3">The sequence shown here is derived from an EMBL/GenBank/DDBJ whole genome shotgun (WGS) entry which is preliminary data.</text>
</comment>
<dbReference type="InterPro" id="IPR003696">
    <property type="entry name" value="Carbtransf_dom"/>
</dbReference>
<organism evidence="3 4">
    <name type="scientific">Symbiodinium microadriaticum</name>
    <name type="common">Dinoflagellate</name>
    <name type="synonym">Zooxanthella microadriatica</name>
    <dbReference type="NCBI Taxonomy" id="2951"/>
    <lineage>
        <taxon>Eukaryota</taxon>
        <taxon>Sar</taxon>
        <taxon>Alveolata</taxon>
        <taxon>Dinophyceae</taxon>
        <taxon>Suessiales</taxon>
        <taxon>Symbiodiniaceae</taxon>
        <taxon>Symbiodinium</taxon>
    </lineage>
</organism>
<evidence type="ECO:0000313" key="4">
    <source>
        <dbReference type="Proteomes" id="UP000186817"/>
    </source>
</evidence>
<dbReference type="InterPro" id="IPR051338">
    <property type="entry name" value="NodU/CmcH_Carbamoyltrnsfr"/>
</dbReference>
<dbReference type="PANTHER" id="PTHR34847">
    <property type="entry name" value="NODULATION PROTEIN U"/>
    <property type="match status" value="1"/>
</dbReference>
<protein>
    <recommendedName>
        <fullName evidence="2">Carbamoyltransferase domain-containing protein</fullName>
    </recommendedName>
</protein>
<evidence type="ECO:0000313" key="3">
    <source>
        <dbReference type="EMBL" id="OLQ04577.1"/>
    </source>
</evidence>
<evidence type="ECO:0000259" key="2">
    <source>
        <dbReference type="Pfam" id="PF02543"/>
    </source>
</evidence>
<evidence type="ECO:0000256" key="1">
    <source>
        <dbReference type="SAM" id="SignalP"/>
    </source>
</evidence>
<feature type="signal peptide" evidence="1">
    <location>
        <begin position="1"/>
        <end position="21"/>
    </location>
</feature>
<dbReference type="Proteomes" id="UP000186817">
    <property type="component" value="Unassembled WGS sequence"/>
</dbReference>
<dbReference type="PANTHER" id="PTHR34847:SF1">
    <property type="entry name" value="NODULATION PROTEIN U"/>
    <property type="match status" value="1"/>
</dbReference>
<name>A0A1Q9EAZ3_SYMMI</name>